<sequence length="424" mass="47542">MSFRILSATRKTPALLLQRFRRPNVTGSRYVRRKAQTHSCGIDAEPLHRYQPGGYHPIELGDVVKDGRYKILHKLGWGSYSTTWAAKDQEQDRYVAIKISVADRAGKNELDILQTISSLQKCHPGWSHLNHMLDNFTVVGPNGTHDCLVLELVGPNVADAVASYYKDDRLPAGLAKCFAKQTLQGLDILASQNIGHGDLHTRNLAIVIPGLESLDEFSFLDRLGKPESGPVSRLDGNSLGDNVPSHIVRPAPFRKRDLLLSSPSVKIIDFGEAFSDNKPPSTLHTPLSVRAPEVVFGDSLDHRVDLWSAGCLIFELLTGQPPFDVFMLTPPILVQQMMGFAIDELPSRWQTKWNTMQKGLSEEDDSYTLQEWLEEVYFDDNKHTEFTREDIESMASLIERMLKFESSLRATASDILADAWFNKG</sequence>
<gene>
    <name evidence="1" type="ORF">NM208_g10957</name>
</gene>
<evidence type="ECO:0000313" key="2">
    <source>
        <dbReference type="Proteomes" id="UP001148629"/>
    </source>
</evidence>
<protein>
    <submittedName>
        <fullName evidence="1">Uncharacterized protein</fullName>
    </submittedName>
</protein>
<keyword evidence="2" id="KW-1185">Reference proteome</keyword>
<organism evidence="1 2">
    <name type="scientific">Fusarium decemcellulare</name>
    <dbReference type="NCBI Taxonomy" id="57161"/>
    <lineage>
        <taxon>Eukaryota</taxon>
        <taxon>Fungi</taxon>
        <taxon>Dikarya</taxon>
        <taxon>Ascomycota</taxon>
        <taxon>Pezizomycotina</taxon>
        <taxon>Sordariomycetes</taxon>
        <taxon>Hypocreomycetidae</taxon>
        <taxon>Hypocreales</taxon>
        <taxon>Nectriaceae</taxon>
        <taxon>Fusarium</taxon>
        <taxon>Fusarium decemcellulare species complex</taxon>
    </lineage>
</organism>
<proteinExistence type="predicted"/>
<accession>A0ACC1RW14</accession>
<name>A0ACC1RW14_9HYPO</name>
<comment type="caution">
    <text evidence="1">The sequence shown here is derived from an EMBL/GenBank/DDBJ whole genome shotgun (WGS) entry which is preliminary data.</text>
</comment>
<dbReference type="Proteomes" id="UP001148629">
    <property type="component" value="Unassembled WGS sequence"/>
</dbReference>
<reference evidence="1" key="1">
    <citation type="submission" date="2022-08" db="EMBL/GenBank/DDBJ databases">
        <title>Genome Sequence of Fusarium decemcellulare.</title>
        <authorList>
            <person name="Buettner E."/>
        </authorList>
    </citation>
    <scope>NUCLEOTIDE SEQUENCE</scope>
    <source>
        <strain evidence="1">Babe19</strain>
    </source>
</reference>
<dbReference type="EMBL" id="JANRMS010001645">
    <property type="protein sequence ID" value="KAJ3526925.1"/>
    <property type="molecule type" value="Genomic_DNA"/>
</dbReference>
<evidence type="ECO:0000313" key="1">
    <source>
        <dbReference type="EMBL" id="KAJ3526925.1"/>
    </source>
</evidence>